<dbReference type="EMBL" id="JABEMA010000088">
    <property type="protein sequence ID" value="NNH22992.1"/>
    <property type="molecule type" value="Genomic_DNA"/>
</dbReference>
<gene>
    <name evidence="6" type="ORF">HLB09_07795</name>
</gene>
<dbReference type="InterPro" id="IPR017853">
    <property type="entry name" value="GH"/>
</dbReference>
<name>A0A849BQ89_9ACTN</name>
<evidence type="ECO:0000259" key="5">
    <source>
        <dbReference type="PROSITE" id="PS51764"/>
    </source>
</evidence>
<keyword evidence="7" id="KW-1185">Reference proteome</keyword>
<proteinExistence type="inferred from homology"/>
<feature type="active site" description="Proton donor" evidence="4">
    <location>
        <position position="65"/>
    </location>
</feature>
<comment type="caution">
    <text evidence="6">The sequence shown here is derived from an EMBL/GenBank/DDBJ whole genome shotgun (WGS) entry which is preliminary data.</text>
</comment>
<keyword evidence="2 4" id="KW-0378">Hydrolase</keyword>
<organism evidence="6 7">
    <name type="scientific">Pseudokineococcus marinus</name>
    <dbReference type="NCBI Taxonomy" id="351215"/>
    <lineage>
        <taxon>Bacteria</taxon>
        <taxon>Bacillati</taxon>
        <taxon>Actinomycetota</taxon>
        <taxon>Actinomycetes</taxon>
        <taxon>Kineosporiales</taxon>
        <taxon>Kineosporiaceae</taxon>
        <taxon>Pseudokineococcus</taxon>
    </lineage>
</organism>
<feature type="active site" description="Nucleophile" evidence="4">
    <location>
        <position position="174"/>
    </location>
</feature>
<evidence type="ECO:0000256" key="1">
    <source>
        <dbReference type="ARBA" id="ARBA00007754"/>
    </source>
</evidence>
<evidence type="ECO:0000256" key="3">
    <source>
        <dbReference type="ARBA" id="ARBA00023295"/>
    </source>
</evidence>
<keyword evidence="3 4" id="KW-0326">Glycosidase</keyword>
<comment type="similarity">
    <text evidence="1 4">Belongs to the glycosyl hydrolase 26 family.</text>
</comment>
<dbReference type="PANTHER" id="PTHR40079">
    <property type="entry name" value="MANNAN ENDO-1,4-BETA-MANNOSIDASE E-RELATED"/>
    <property type="match status" value="1"/>
</dbReference>
<sequence length="247" mass="26097">RADAAAARGAVPMLTWEPWDPAGGAAQPAYAPAAVARGDHDAYVRAFARQVRAWGGVLALRPFHEQDADHYPWGVGVGGTTAEDLVAAWRHVRALFAEEGADVVWVWSVNVHAPGGAAYAPLYPGDDAVDWVGLDGYNAGDALPWGGWRSPEELLGPSLDDLEELTDRPVLLTEVASAEQGGDKAAWVGDLLDLASDRGLAGVVWFDLDKEADWRLASPPEAARALGAAVADVGTAPLPVPERLGER</sequence>
<dbReference type="Pfam" id="PF02156">
    <property type="entry name" value="Glyco_hydro_26"/>
    <property type="match status" value="1"/>
</dbReference>
<dbReference type="GO" id="GO:0006080">
    <property type="term" value="P:substituted mannan metabolic process"/>
    <property type="evidence" value="ECO:0007669"/>
    <property type="project" value="InterPro"/>
</dbReference>
<feature type="non-terminal residue" evidence="6">
    <location>
        <position position="1"/>
    </location>
</feature>
<dbReference type="AlphaFoldDB" id="A0A849BQ89"/>
<feature type="domain" description="GH26" evidence="5">
    <location>
        <begin position="1"/>
        <end position="225"/>
    </location>
</feature>
<dbReference type="Proteomes" id="UP000555552">
    <property type="component" value="Unassembled WGS sequence"/>
</dbReference>
<evidence type="ECO:0000256" key="4">
    <source>
        <dbReference type="PROSITE-ProRule" id="PRU01100"/>
    </source>
</evidence>
<dbReference type="SUPFAM" id="SSF51445">
    <property type="entry name" value="(Trans)glycosidases"/>
    <property type="match status" value="1"/>
</dbReference>
<dbReference type="RefSeq" id="WP_171202823.1">
    <property type="nucleotide sequence ID" value="NZ_JABEMA010000088.1"/>
</dbReference>
<dbReference type="InterPro" id="IPR022790">
    <property type="entry name" value="GH26_dom"/>
</dbReference>
<dbReference type="PANTHER" id="PTHR40079:SF4">
    <property type="entry name" value="GH26 DOMAIN-CONTAINING PROTEIN-RELATED"/>
    <property type="match status" value="1"/>
</dbReference>
<evidence type="ECO:0000313" key="6">
    <source>
        <dbReference type="EMBL" id="NNH22992.1"/>
    </source>
</evidence>
<evidence type="ECO:0000256" key="2">
    <source>
        <dbReference type="ARBA" id="ARBA00022801"/>
    </source>
</evidence>
<reference evidence="6 7" key="1">
    <citation type="submission" date="2020-05" db="EMBL/GenBank/DDBJ databases">
        <title>MicrobeNet Type strains.</title>
        <authorList>
            <person name="Nicholson A.C."/>
        </authorList>
    </citation>
    <scope>NUCLEOTIDE SEQUENCE [LARGE SCALE GENOMIC DNA]</scope>
    <source>
        <strain evidence="6 7">JCM 14547</strain>
    </source>
</reference>
<accession>A0A849BQ89</accession>
<protein>
    <recommendedName>
        <fullName evidence="5">GH26 domain-containing protein</fullName>
    </recommendedName>
</protein>
<dbReference type="InterPro" id="IPR000805">
    <property type="entry name" value="Glyco_hydro_26"/>
</dbReference>
<dbReference type="Gene3D" id="3.20.20.80">
    <property type="entry name" value="Glycosidases"/>
    <property type="match status" value="1"/>
</dbReference>
<dbReference type="GO" id="GO:0016985">
    <property type="term" value="F:mannan endo-1,4-beta-mannosidase activity"/>
    <property type="evidence" value="ECO:0007669"/>
    <property type="project" value="InterPro"/>
</dbReference>
<dbReference type="PROSITE" id="PS51764">
    <property type="entry name" value="GH26"/>
    <property type="match status" value="1"/>
</dbReference>
<evidence type="ECO:0000313" key="7">
    <source>
        <dbReference type="Proteomes" id="UP000555552"/>
    </source>
</evidence>